<feature type="transmembrane region" description="Helical" evidence="1">
    <location>
        <begin position="104"/>
        <end position="128"/>
    </location>
</feature>
<dbReference type="Proteomes" id="UP001501705">
    <property type="component" value="Unassembled WGS sequence"/>
</dbReference>
<feature type="transmembrane region" description="Helical" evidence="1">
    <location>
        <begin position="134"/>
        <end position="155"/>
    </location>
</feature>
<reference evidence="3" key="1">
    <citation type="journal article" date="2019" name="Int. J. Syst. Evol. Microbiol.">
        <title>The Global Catalogue of Microorganisms (GCM) 10K type strain sequencing project: providing services to taxonomists for standard genome sequencing and annotation.</title>
        <authorList>
            <consortium name="The Broad Institute Genomics Platform"/>
            <consortium name="The Broad Institute Genome Sequencing Center for Infectious Disease"/>
            <person name="Wu L."/>
            <person name="Ma J."/>
        </authorList>
    </citation>
    <scope>NUCLEOTIDE SEQUENCE [LARGE SCALE GENOMIC DNA]</scope>
    <source>
        <strain evidence="3">JCM 15572</strain>
    </source>
</reference>
<gene>
    <name evidence="2" type="ORF">GCM10009804_24050</name>
</gene>
<name>A0ABP4NRR3_9ACTN</name>
<feature type="transmembrane region" description="Helical" evidence="1">
    <location>
        <begin position="61"/>
        <end position="84"/>
    </location>
</feature>
<dbReference type="RefSeq" id="WP_344233508.1">
    <property type="nucleotide sequence ID" value="NZ_BAAAPH010000006.1"/>
</dbReference>
<feature type="transmembrane region" description="Helical" evidence="1">
    <location>
        <begin position="30"/>
        <end position="49"/>
    </location>
</feature>
<keyword evidence="1" id="KW-0812">Transmembrane</keyword>
<proteinExistence type="predicted"/>
<evidence type="ECO:0000256" key="1">
    <source>
        <dbReference type="SAM" id="Phobius"/>
    </source>
</evidence>
<comment type="caution">
    <text evidence="2">The sequence shown here is derived from an EMBL/GenBank/DDBJ whole genome shotgun (WGS) entry which is preliminary data.</text>
</comment>
<evidence type="ECO:0000313" key="3">
    <source>
        <dbReference type="Proteomes" id="UP001501705"/>
    </source>
</evidence>
<keyword evidence="1" id="KW-0472">Membrane</keyword>
<evidence type="ECO:0000313" key="2">
    <source>
        <dbReference type="EMBL" id="GAA1566503.1"/>
    </source>
</evidence>
<keyword evidence="1" id="KW-1133">Transmembrane helix</keyword>
<dbReference type="InterPro" id="IPR046291">
    <property type="entry name" value="DUF6328"/>
</dbReference>
<protein>
    <submittedName>
        <fullName evidence="2">DUF6328 family protein</fullName>
    </submittedName>
</protein>
<keyword evidence="3" id="KW-1185">Reference proteome</keyword>
<organism evidence="2 3">
    <name type="scientific">Kribbella hippodromi</name>
    <dbReference type="NCBI Taxonomy" id="434347"/>
    <lineage>
        <taxon>Bacteria</taxon>
        <taxon>Bacillati</taxon>
        <taxon>Actinomycetota</taxon>
        <taxon>Actinomycetes</taxon>
        <taxon>Propionibacteriales</taxon>
        <taxon>Kribbellaceae</taxon>
        <taxon>Kribbella</taxon>
    </lineage>
</organism>
<accession>A0ABP4NRR3</accession>
<sequence length="163" mass="18339">MRGGMLGYQRKDEDSGERLDRHWNELLQELRLVQTGTQILFAFLLGIAFQNRFDTTDDFTHVVYACTLVAAALAVALFLAPVAFHRVLYRQGLRDRLVVITDRLARAGMAFLVVAICGGVLIALDVALPRTVSVVIVAGVLLWFVVFWVLIPAWVRRNRKQAD</sequence>
<dbReference type="EMBL" id="BAAAPH010000006">
    <property type="protein sequence ID" value="GAA1566503.1"/>
    <property type="molecule type" value="Genomic_DNA"/>
</dbReference>
<dbReference type="Pfam" id="PF19853">
    <property type="entry name" value="DUF6328"/>
    <property type="match status" value="1"/>
</dbReference>